<dbReference type="InterPro" id="IPR020287">
    <property type="entry name" value="Tail_sheath_C"/>
</dbReference>
<dbReference type="OrthoDB" id="9767864at2"/>
<dbReference type="Pfam" id="PF17482">
    <property type="entry name" value="Phage_sheath_1C"/>
    <property type="match status" value="1"/>
</dbReference>
<protein>
    <recommendedName>
        <fullName evidence="6">Tail sheath protein C-terminal domain-containing protein</fullName>
    </recommendedName>
</protein>
<evidence type="ECO:0000259" key="2">
    <source>
        <dbReference type="Pfam" id="PF04984"/>
    </source>
</evidence>
<dbReference type="EMBL" id="FOOU01000003">
    <property type="protein sequence ID" value="SFG14081.1"/>
    <property type="molecule type" value="Genomic_DNA"/>
</dbReference>
<dbReference type="Gene3D" id="3.40.50.11780">
    <property type="match status" value="2"/>
</dbReference>
<evidence type="ECO:0008006" key="6">
    <source>
        <dbReference type="Google" id="ProtNLM"/>
    </source>
</evidence>
<evidence type="ECO:0000259" key="3">
    <source>
        <dbReference type="Pfam" id="PF17482"/>
    </source>
</evidence>
<gene>
    <name evidence="4" type="ORF">SAMN05216175_103399</name>
</gene>
<evidence type="ECO:0000313" key="5">
    <source>
        <dbReference type="Proteomes" id="UP000198623"/>
    </source>
</evidence>
<accession>A0A1I2PKZ5</accession>
<dbReference type="RefSeq" id="WP_090726093.1">
    <property type="nucleotide sequence ID" value="NZ_FOOU01000003.1"/>
</dbReference>
<evidence type="ECO:0000256" key="1">
    <source>
        <dbReference type="ARBA" id="ARBA00008005"/>
    </source>
</evidence>
<feature type="domain" description="Tail sheath protein subtilisin-like" evidence="2">
    <location>
        <begin position="343"/>
        <end position="512"/>
    </location>
</feature>
<name>A0A1I2PKZ5_9GAMM</name>
<sequence>MPVSPTYPGVYIEEVPSGVRTIAGVATSITAFVGYTKKGAVDKAVHITSFSDFERSHGGLDRGSPLSYAIKQFYANGGSEAYVVRVATGYAPVRWQIDDSAGAVLDVAASSPGVWGNDLRISIEHNGTRNPDAEFNLVVSQLVIQGGASQTVPLETHRNLNLNPDSPNYVVSVVNAASATIWVTQAPGLVFSRQGFVVSKSITFPLNLTDTTLAGSIDGNASFLLALSASFADMSALVTNLNAAIATAGLDSRMVAAESGLDGDLAGTGSVRIASLATDESSSVVAAVGAPGGLTSSIGLGLAAGGREFTGDSEHRPDVVSNLLPQTNGNDGSKGAATELMGNQSTKTGMYALLDVDLFNLLCIPETRDLSQGQADPVIQAAIKLCEDERAFCIVDPPSSFNLSTIAGWANGVSQSRNAAVYFPSVLVADPLDSFRQNAMASSGSIAGVYARTDSSRGIWKAPAGTDATLNGVAAISAPMNDIENGGINKAGVNALRNFPTYGKVIWGARTMKGADAQADEYKYVPVRRLVLFLEESLYRGTQWVVFEPNDEPLWSQIRLNLGAFMHNLFRQGAFQGITPRQAYFVKCDRETTTQNDIDRGIVNIVVGFAPLKPAEFVIIKFQQIAGQLEV</sequence>
<evidence type="ECO:0000313" key="4">
    <source>
        <dbReference type="EMBL" id="SFG14081.1"/>
    </source>
</evidence>
<proteinExistence type="inferred from homology"/>
<comment type="similarity">
    <text evidence="1">Belongs to the myoviridae tail sheath protein family.</text>
</comment>
<dbReference type="InterPro" id="IPR035089">
    <property type="entry name" value="Phage_sheath_subtilisin"/>
</dbReference>
<dbReference type="STRING" id="1045558.SAMN05216175_103399"/>
<dbReference type="Pfam" id="PF04984">
    <property type="entry name" value="Phage_sheath_1"/>
    <property type="match status" value="1"/>
</dbReference>
<dbReference type="InterPro" id="IPR052042">
    <property type="entry name" value="Tail_sheath_structural"/>
</dbReference>
<dbReference type="PANTHER" id="PTHR35861">
    <property type="match status" value="1"/>
</dbReference>
<feature type="domain" description="Tail sheath protein C-terminal" evidence="3">
    <location>
        <begin position="520"/>
        <end position="623"/>
    </location>
</feature>
<dbReference type="PANTHER" id="PTHR35861:SF1">
    <property type="entry name" value="PHAGE TAIL SHEATH PROTEIN"/>
    <property type="match status" value="1"/>
</dbReference>
<dbReference type="AlphaFoldDB" id="A0A1I2PKZ5"/>
<dbReference type="Proteomes" id="UP000198623">
    <property type="component" value="Unassembled WGS sequence"/>
</dbReference>
<keyword evidence="5" id="KW-1185">Reference proteome</keyword>
<organism evidence="4 5">
    <name type="scientific">Neptunomonas qingdaonensis</name>
    <dbReference type="NCBI Taxonomy" id="1045558"/>
    <lineage>
        <taxon>Bacteria</taxon>
        <taxon>Pseudomonadati</taxon>
        <taxon>Pseudomonadota</taxon>
        <taxon>Gammaproteobacteria</taxon>
        <taxon>Oceanospirillales</taxon>
        <taxon>Oceanospirillaceae</taxon>
        <taxon>Neptunomonas</taxon>
    </lineage>
</organism>
<reference evidence="5" key="1">
    <citation type="submission" date="2016-10" db="EMBL/GenBank/DDBJ databases">
        <authorList>
            <person name="Varghese N."/>
            <person name="Submissions S."/>
        </authorList>
    </citation>
    <scope>NUCLEOTIDE SEQUENCE [LARGE SCALE GENOMIC DNA]</scope>
    <source>
        <strain evidence="5">CGMCC 1.10971</strain>
    </source>
</reference>